<name>A0A0J7KM46_LASNI</name>
<evidence type="ECO:0000313" key="4">
    <source>
        <dbReference type="Proteomes" id="UP000036403"/>
    </source>
</evidence>
<feature type="compositionally biased region" description="Basic and acidic residues" evidence="1">
    <location>
        <begin position="10"/>
        <end position="21"/>
    </location>
</feature>
<keyword evidence="4" id="KW-1185">Reference proteome</keyword>
<dbReference type="Proteomes" id="UP000036403">
    <property type="component" value="Unassembled WGS sequence"/>
</dbReference>
<reference evidence="2 4" key="1">
    <citation type="submission" date="2015-04" db="EMBL/GenBank/DDBJ databases">
        <title>Lasius niger genome sequencing.</title>
        <authorList>
            <person name="Konorov E.A."/>
            <person name="Nikitin M.A."/>
            <person name="Kirill M.V."/>
            <person name="Chang P."/>
        </authorList>
    </citation>
    <scope>NUCLEOTIDE SEQUENCE [LARGE SCALE GENOMIC DNA]</scope>
    <source>
        <tissue evidence="2">Whole</tissue>
    </source>
</reference>
<accession>A0A0J7KM46</accession>
<evidence type="ECO:0000313" key="3">
    <source>
        <dbReference type="EMBL" id="KMQ91308.1"/>
    </source>
</evidence>
<organism evidence="2 4">
    <name type="scientific">Lasius niger</name>
    <name type="common">Black garden ant</name>
    <dbReference type="NCBI Taxonomy" id="67767"/>
    <lineage>
        <taxon>Eukaryota</taxon>
        <taxon>Metazoa</taxon>
        <taxon>Ecdysozoa</taxon>
        <taxon>Arthropoda</taxon>
        <taxon>Hexapoda</taxon>
        <taxon>Insecta</taxon>
        <taxon>Pterygota</taxon>
        <taxon>Neoptera</taxon>
        <taxon>Endopterygota</taxon>
        <taxon>Hymenoptera</taxon>
        <taxon>Apocrita</taxon>
        <taxon>Aculeata</taxon>
        <taxon>Formicoidea</taxon>
        <taxon>Formicidae</taxon>
        <taxon>Formicinae</taxon>
        <taxon>Lasius</taxon>
        <taxon>Lasius</taxon>
    </lineage>
</organism>
<evidence type="ECO:0000256" key="1">
    <source>
        <dbReference type="SAM" id="MobiDB-lite"/>
    </source>
</evidence>
<dbReference type="EMBL" id="LBMM01005669">
    <property type="protein sequence ID" value="KMQ91308.1"/>
    <property type="molecule type" value="Genomic_DNA"/>
</dbReference>
<dbReference type="EMBL" id="LBMM01005670">
    <property type="protein sequence ID" value="KMQ91306.1"/>
    <property type="molecule type" value="Genomic_DNA"/>
</dbReference>
<sequence>MFEIFTEDTSSNKDKNNSEEHLSNVMSGHTNEAFRIDNKECEILNNEIEYNDVKPVTTSLEGRAEPFSRHTNIMYCRNQYKSYRENCTINIADTVEIYPSPQTLEENVLKENTWLDDRPLNEIMKIIKNNTLFHRVDVLFITGLHWVEPIFNPDVQIVGGRQAGNHWHCIYYDGVKVHIYDSLYFATHSYDNLTLFERNYIKKRYPNLTQNNVIFEKVTKQPDLATGDIGHRCQSGLCGGSWWVAAAMGQVGQDPVFEAYGLTFP</sequence>
<gene>
    <name evidence="3" type="ORF">RF55_8846</name>
    <name evidence="2" type="ORF">RF55_8848</name>
</gene>
<proteinExistence type="predicted"/>
<evidence type="ECO:0000313" key="2">
    <source>
        <dbReference type="EMBL" id="KMQ91306.1"/>
    </source>
</evidence>
<comment type="caution">
    <text evidence="2">The sequence shown here is derived from an EMBL/GenBank/DDBJ whole genome shotgun (WGS) entry which is preliminary data.</text>
</comment>
<dbReference type="AlphaFoldDB" id="A0A0J7KM46"/>
<dbReference type="PaxDb" id="67767-A0A0J7KM46"/>
<feature type="region of interest" description="Disordered" evidence="1">
    <location>
        <begin position="1"/>
        <end position="21"/>
    </location>
</feature>
<protein>
    <submittedName>
        <fullName evidence="2">Uncharacterized protein</fullName>
    </submittedName>
</protein>